<keyword evidence="1" id="KW-0812">Transmembrane</keyword>
<reference evidence="2 3" key="1">
    <citation type="submission" date="2015-02" db="EMBL/GenBank/DDBJ databases">
        <title>Whole genome shotgun sequencing of cultured foodborne pathogen.</title>
        <authorList>
            <person name="Timme R."/>
            <person name="Allard M.W."/>
            <person name="Strain E."/>
            <person name="Evans P.S."/>
            <person name="Brown E."/>
        </authorList>
    </citation>
    <scope>NUCLEOTIDE SEQUENCE [LARGE SCALE GENOMIC DNA]</scope>
    <source>
        <strain evidence="2 3">GCSL-TSO-24</strain>
    </source>
</reference>
<gene>
    <name evidence="2" type="ORF">UA45_06940</name>
</gene>
<name>A0A0D8L8Y6_MORMO</name>
<keyword evidence="1" id="KW-1133">Transmembrane helix</keyword>
<evidence type="ECO:0000313" key="3">
    <source>
        <dbReference type="Proteomes" id="UP000032582"/>
    </source>
</evidence>
<dbReference type="PANTHER" id="PTHR38457">
    <property type="entry name" value="REGULATOR ABRB-RELATED"/>
    <property type="match status" value="1"/>
</dbReference>
<dbReference type="AlphaFoldDB" id="A0A0D8L8Y6"/>
<keyword evidence="1" id="KW-0472">Membrane</keyword>
<feature type="transmembrane region" description="Helical" evidence="1">
    <location>
        <begin position="204"/>
        <end position="225"/>
    </location>
</feature>
<evidence type="ECO:0000313" key="2">
    <source>
        <dbReference type="EMBL" id="KJF78317.1"/>
    </source>
</evidence>
<dbReference type="GO" id="GO:0010468">
    <property type="term" value="P:regulation of gene expression"/>
    <property type="evidence" value="ECO:0007669"/>
    <property type="project" value="InterPro"/>
</dbReference>
<accession>A0A0D8L8Y6</accession>
<feature type="transmembrane region" description="Helical" evidence="1">
    <location>
        <begin position="140"/>
        <end position="160"/>
    </location>
</feature>
<keyword evidence="2" id="KW-0560">Oxidoreductase</keyword>
<feature type="transmembrane region" description="Helical" evidence="1">
    <location>
        <begin position="80"/>
        <end position="102"/>
    </location>
</feature>
<dbReference type="Pfam" id="PF05145">
    <property type="entry name" value="AbrB"/>
    <property type="match status" value="1"/>
</dbReference>
<dbReference type="PANTHER" id="PTHR38457:SF1">
    <property type="entry name" value="REGULATOR ABRB-RELATED"/>
    <property type="match status" value="1"/>
</dbReference>
<dbReference type="PIRSF" id="PIRSF038991">
    <property type="entry name" value="Protein_AbrB"/>
    <property type="match status" value="1"/>
</dbReference>
<proteinExistence type="predicted"/>
<organism evidence="2 3">
    <name type="scientific">Morganella morganii</name>
    <name type="common">Proteus morganii</name>
    <dbReference type="NCBI Taxonomy" id="582"/>
    <lineage>
        <taxon>Bacteria</taxon>
        <taxon>Pseudomonadati</taxon>
        <taxon>Pseudomonadota</taxon>
        <taxon>Gammaproteobacteria</taxon>
        <taxon>Enterobacterales</taxon>
        <taxon>Morganellaceae</taxon>
        <taxon>Morganella</taxon>
    </lineage>
</organism>
<sequence>MNMIKTAAGISACFAAGLLLAYLNVPMALMFGPVILIIIVHRFAVSLTIPKRTLTFVQMVLGTSVGLMFTRVDLSQFDHLLLIMITMVSCLAVQFTVSFLWFRKRVGWSVQESLLGAVPGAMAAILALTDHTGTPPQKVVISHTIRLIILIMLAGVVVGSDHPVPSSADIPPQSPVSVLWLLLIVVCGYLSGKMLEKINVPAPFMLTSLGAAIAVQSIVSTYIVFPLPLNDISMTLIGMYIGSYFVLFPLRSLLRNMVISAQVVLINIMLTALIAFGASHLTGFSFPVLLLSWAPGSMEAMTFAAITMGIDAGFVMLNHILRMLIIQSVPSVVLYIQERRSK</sequence>
<comment type="caution">
    <text evidence="2">The sequence shown here is derived from an EMBL/GenBank/DDBJ whole genome shotgun (WGS) entry which is preliminary data.</text>
</comment>
<protein>
    <submittedName>
        <fullName evidence="2">Ammonia monooxygenase</fullName>
    </submittedName>
</protein>
<feature type="transmembrane region" description="Helical" evidence="1">
    <location>
        <begin position="237"/>
        <end position="254"/>
    </location>
</feature>
<dbReference type="GO" id="GO:0016020">
    <property type="term" value="C:membrane"/>
    <property type="evidence" value="ECO:0007669"/>
    <property type="project" value="InterPro"/>
</dbReference>
<dbReference type="Proteomes" id="UP000032582">
    <property type="component" value="Unassembled WGS sequence"/>
</dbReference>
<dbReference type="PATRIC" id="fig|582.24.peg.2125"/>
<feature type="transmembrane region" description="Helical" evidence="1">
    <location>
        <begin position="300"/>
        <end position="321"/>
    </location>
</feature>
<feature type="transmembrane region" description="Helical" evidence="1">
    <location>
        <begin position="266"/>
        <end position="294"/>
    </location>
</feature>
<evidence type="ECO:0000256" key="1">
    <source>
        <dbReference type="SAM" id="Phobius"/>
    </source>
</evidence>
<dbReference type="GO" id="GO:0004497">
    <property type="term" value="F:monooxygenase activity"/>
    <property type="evidence" value="ECO:0007669"/>
    <property type="project" value="UniProtKB-KW"/>
</dbReference>
<feature type="transmembrane region" description="Helical" evidence="1">
    <location>
        <begin position="172"/>
        <end position="192"/>
    </location>
</feature>
<dbReference type="InterPro" id="IPR007820">
    <property type="entry name" value="AbrB_fam"/>
</dbReference>
<keyword evidence="2" id="KW-0503">Monooxygenase</keyword>
<dbReference type="EMBL" id="JZSH01000056">
    <property type="protein sequence ID" value="KJF78317.1"/>
    <property type="molecule type" value="Genomic_DNA"/>
</dbReference>